<feature type="binding site" description="covalent" evidence="8">
    <location>
        <position position="149"/>
    </location>
    <ligand>
        <name>heme c</name>
        <dbReference type="ChEBI" id="CHEBI:61717"/>
        <label>2</label>
    </ligand>
</feature>
<dbReference type="PROSITE" id="PS51007">
    <property type="entry name" value="CYTC"/>
    <property type="match status" value="2"/>
</dbReference>
<proteinExistence type="predicted"/>
<feature type="binding site" description="axial binding residue" evidence="9">
    <location>
        <position position="153"/>
    </location>
    <ligand>
        <name>heme c</name>
        <dbReference type="ChEBI" id="CHEBI:61717"/>
        <label>2</label>
    </ligand>
    <ligandPart>
        <name>Fe</name>
        <dbReference type="ChEBI" id="CHEBI:18248"/>
    </ligandPart>
</feature>
<evidence type="ECO:0000256" key="6">
    <source>
        <dbReference type="ARBA" id="ARBA00022982"/>
    </source>
</evidence>
<gene>
    <name evidence="11" type="ORF">F7R15_08805</name>
    <name evidence="12" type="ORF">SAMN04490202_0295</name>
</gene>
<dbReference type="Gene3D" id="1.10.760.10">
    <property type="entry name" value="Cytochrome c-like domain"/>
    <property type="match status" value="2"/>
</dbReference>
<keyword evidence="4 9" id="KW-0479">Metal-binding</keyword>
<evidence type="ECO:0000313" key="12">
    <source>
        <dbReference type="EMBL" id="SDO24539.1"/>
    </source>
</evidence>
<dbReference type="InterPro" id="IPR050597">
    <property type="entry name" value="Cytochrome_c_Oxidase_Subunit"/>
</dbReference>
<evidence type="ECO:0000256" key="9">
    <source>
        <dbReference type="PIRSR" id="PIRSR000005-2"/>
    </source>
</evidence>
<dbReference type="Pfam" id="PF00034">
    <property type="entry name" value="Cytochrom_C"/>
    <property type="match status" value="2"/>
</dbReference>
<feature type="domain" description="Cytochrome c" evidence="10">
    <location>
        <begin position="38"/>
        <end position="120"/>
    </location>
</feature>
<comment type="subcellular location">
    <subcellularLocation>
        <location evidence="1">Periplasm</location>
    </subcellularLocation>
</comment>
<comment type="PTM">
    <text evidence="8">Binds 2 heme c groups covalently per subunit.</text>
</comment>
<dbReference type="EMBL" id="VZPS01000004">
    <property type="protein sequence ID" value="KAB0486949.1"/>
    <property type="molecule type" value="Genomic_DNA"/>
</dbReference>
<keyword evidence="3 8" id="KW-0349">Heme</keyword>
<dbReference type="Proteomes" id="UP000198549">
    <property type="component" value="Chromosome I"/>
</dbReference>
<keyword evidence="5" id="KW-0574">Periplasm</keyword>
<feature type="domain" description="Cytochrome c" evidence="10">
    <location>
        <begin position="128"/>
        <end position="216"/>
    </location>
</feature>
<dbReference type="AlphaFoldDB" id="A0A1H0HZK1"/>
<dbReference type="InterPro" id="IPR036909">
    <property type="entry name" value="Cyt_c-like_dom_sf"/>
</dbReference>
<reference evidence="11 13" key="2">
    <citation type="submission" date="2019-09" db="EMBL/GenBank/DDBJ databases">
        <title>Draft genome sequences of 48 bacterial type strains from the CCUG.</title>
        <authorList>
            <person name="Tunovic T."/>
            <person name="Pineiro-Iglesias B."/>
            <person name="Unosson C."/>
            <person name="Inganas E."/>
            <person name="Ohlen M."/>
            <person name="Cardew S."/>
            <person name="Jensie-Markopoulos S."/>
            <person name="Salva-Serra F."/>
            <person name="Jaen-Luchoro D."/>
            <person name="Karlsson R."/>
            <person name="Svensson-Stadler L."/>
            <person name="Chun J."/>
            <person name="Moore E."/>
        </authorList>
    </citation>
    <scope>NUCLEOTIDE SEQUENCE [LARGE SCALE GENOMIC DNA]</scope>
    <source>
        <strain evidence="11 13">CCUG 53116</strain>
    </source>
</reference>
<dbReference type="GO" id="GO:0005506">
    <property type="term" value="F:iron ion binding"/>
    <property type="evidence" value="ECO:0007669"/>
    <property type="project" value="InterPro"/>
</dbReference>
<feature type="binding site" description="axial binding residue" evidence="9">
    <location>
        <position position="98"/>
    </location>
    <ligand>
        <name>heme c</name>
        <dbReference type="ChEBI" id="CHEBI:61717"/>
        <label>1</label>
    </ligand>
    <ligandPart>
        <name>Fe</name>
        <dbReference type="ChEBI" id="CHEBI:18248"/>
    </ligandPart>
</feature>
<dbReference type="InterPro" id="IPR009056">
    <property type="entry name" value="Cyt_c-like_dom"/>
</dbReference>
<dbReference type="GO" id="GO:0042597">
    <property type="term" value="C:periplasmic space"/>
    <property type="evidence" value="ECO:0007669"/>
    <property type="project" value="UniProtKB-SubCell"/>
</dbReference>
<dbReference type="OrthoDB" id="9796421at2"/>
<keyword evidence="7 9" id="KW-0408">Iron</keyword>
<evidence type="ECO:0000256" key="7">
    <source>
        <dbReference type="ARBA" id="ARBA00023004"/>
    </source>
</evidence>
<dbReference type="EMBL" id="LT629709">
    <property type="protein sequence ID" value="SDO24539.1"/>
    <property type="molecule type" value="Genomic_DNA"/>
</dbReference>
<protein>
    <submittedName>
        <fullName evidence="11">C-type cytochrome</fullName>
    </submittedName>
    <submittedName>
        <fullName evidence="12">Cytochrome c553</fullName>
    </submittedName>
</protein>
<evidence type="ECO:0000259" key="10">
    <source>
        <dbReference type="PROSITE" id="PS51007"/>
    </source>
</evidence>
<dbReference type="InterPro" id="IPR024167">
    <property type="entry name" value="Cytochrome_c4-like"/>
</dbReference>
<evidence type="ECO:0000256" key="1">
    <source>
        <dbReference type="ARBA" id="ARBA00004418"/>
    </source>
</evidence>
<feature type="binding site" description="covalent" evidence="8">
    <location>
        <position position="54"/>
    </location>
    <ligand>
        <name>heme c</name>
        <dbReference type="ChEBI" id="CHEBI:61717"/>
        <label>1</label>
    </ligand>
</feature>
<evidence type="ECO:0000256" key="5">
    <source>
        <dbReference type="ARBA" id="ARBA00022764"/>
    </source>
</evidence>
<evidence type="ECO:0000313" key="13">
    <source>
        <dbReference type="Proteomes" id="UP000460142"/>
    </source>
</evidence>
<organism evidence="12">
    <name type="scientific">Pseudomonas reinekei</name>
    <dbReference type="NCBI Taxonomy" id="395598"/>
    <lineage>
        <taxon>Bacteria</taxon>
        <taxon>Pseudomonadati</taxon>
        <taxon>Pseudomonadota</taxon>
        <taxon>Gammaproteobacteria</taxon>
        <taxon>Pseudomonadales</taxon>
        <taxon>Pseudomonadaceae</taxon>
        <taxon>Pseudomonas</taxon>
    </lineage>
</organism>
<dbReference type="PANTHER" id="PTHR33751:SF9">
    <property type="entry name" value="CYTOCHROME C4"/>
    <property type="match status" value="1"/>
</dbReference>
<evidence type="ECO:0000256" key="3">
    <source>
        <dbReference type="ARBA" id="ARBA00022617"/>
    </source>
</evidence>
<evidence type="ECO:0000256" key="2">
    <source>
        <dbReference type="ARBA" id="ARBA00022448"/>
    </source>
</evidence>
<dbReference type="GO" id="GO:0009055">
    <property type="term" value="F:electron transfer activity"/>
    <property type="evidence" value="ECO:0007669"/>
    <property type="project" value="InterPro"/>
</dbReference>
<dbReference type="PIRSF" id="PIRSF000005">
    <property type="entry name" value="Cytochrome_c4"/>
    <property type="match status" value="1"/>
</dbReference>
<dbReference type="GO" id="GO:0020037">
    <property type="term" value="F:heme binding"/>
    <property type="evidence" value="ECO:0007669"/>
    <property type="project" value="InterPro"/>
</dbReference>
<evidence type="ECO:0000256" key="4">
    <source>
        <dbReference type="ARBA" id="ARBA00022723"/>
    </source>
</evidence>
<name>A0A1H0HZK1_PSERE</name>
<accession>A0A1H0HZK1</accession>
<dbReference type="PANTHER" id="PTHR33751">
    <property type="entry name" value="CBB3-TYPE CYTOCHROME C OXIDASE SUBUNIT FIXP"/>
    <property type="match status" value="1"/>
</dbReference>
<evidence type="ECO:0000313" key="11">
    <source>
        <dbReference type="EMBL" id="KAB0486949.1"/>
    </source>
</evidence>
<feature type="binding site" description="covalent" evidence="8">
    <location>
        <position position="51"/>
    </location>
    <ligand>
        <name>heme c</name>
        <dbReference type="ChEBI" id="CHEBI:61717"/>
        <label>1</label>
    </ligand>
</feature>
<keyword evidence="2" id="KW-0813">Transport</keyword>
<dbReference type="RefSeq" id="WP_083659306.1">
    <property type="nucleotide sequence ID" value="NZ_LT629709.1"/>
</dbReference>
<dbReference type="Proteomes" id="UP000460142">
    <property type="component" value="Unassembled WGS sequence"/>
</dbReference>
<keyword evidence="6" id="KW-0249">Electron transport</keyword>
<feature type="binding site" description="covalent" evidence="8">
    <location>
        <position position="152"/>
    </location>
    <ligand>
        <name>heme c</name>
        <dbReference type="ChEBI" id="CHEBI:61717"/>
        <label>2</label>
    </ligand>
</feature>
<evidence type="ECO:0000256" key="8">
    <source>
        <dbReference type="PIRSR" id="PIRSR000005-1"/>
    </source>
</evidence>
<feature type="binding site" description="axial binding residue" evidence="9">
    <location>
        <position position="55"/>
    </location>
    <ligand>
        <name>heme c</name>
        <dbReference type="ChEBI" id="CHEBI:61717"/>
        <label>1</label>
    </ligand>
    <ligandPart>
        <name>Fe</name>
        <dbReference type="ChEBI" id="CHEBI:18248"/>
    </ligandPart>
</feature>
<dbReference type="SUPFAM" id="SSF46626">
    <property type="entry name" value="Cytochrome c"/>
    <property type="match status" value="2"/>
</dbReference>
<feature type="binding site" description="axial binding residue" evidence="9">
    <location>
        <position position="193"/>
    </location>
    <ligand>
        <name>heme c</name>
        <dbReference type="ChEBI" id="CHEBI:61717"/>
        <label>2</label>
    </ligand>
    <ligandPart>
        <name>Fe</name>
        <dbReference type="ChEBI" id="CHEBI:18248"/>
    </ligandPart>
</feature>
<reference evidence="12" key="1">
    <citation type="submission" date="2016-10" db="EMBL/GenBank/DDBJ databases">
        <authorList>
            <person name="de Groot N.N."/>
        </authorList>
    </citation>
    <scope>NUCLEOTIDE SEQUENCE [LARGE SCALE GENOMIC DNA]</scope>
    <source>
        <strain evidence="12">BS3776</strain>
    </source>
</reference>
<sequence length="219" mass="23007">MNVSSMQPASSRSLHALALCLATLMGCSGTSEETVQQTSPLSGIAMADNVCSLCHGLTGESASPRFPKLAGQQNEYLQLQLSDFKNHGRSAETDSRYMGGLSHLTKTQIAELADYFASQRAMQADSGTPDARGAVIFHQGLPERGVPPCSACHGKDGGGNGVIPRVAGQHASYMSHQIMVLQQTGQRPNGAPMLPVDHALTPADAESVARYMAALGAKQ</sequence>